<dbReference type="EMBL" id="BOVK01000045">
    <property type="protein sequence ID" value="GIQ70324.1"/>
    <property type="molecule type" value="Genomic_DNA"/>
</dbReference>
<gene>
    <name evidence="2" type="primary">rplGB</name>
    <name evidence="2" type="ORF">XYCOK13_31480</name>
</gene>
<sequence length="83" mass="8804">MSVDKAIQAGTMKIGTKQTIKQVEMGAAAEVFVAKDADPRIAGKIINLCKKHNVKMTSVETMKQLGKACGIDVGAAMAVRIKD</sequence>
<name>A0A8J4M320_9BACL</name>
<dbReference type="Gene3D" id="3.30.1330.30">
    <property type="match status" value="1"/>
</dbReference>
<protein>
    <submittedName>
        <fullName evidence="2">Ribosome-associated protein L7Ae-like</fullName>
    </submittedName>
</protein>
<dbReference type="AlphaFoldDB" id="A0A8J4M320"/>
<dbReference type="Pfam" id="PF01248">
    <property type="entry name" value="Ribosomal_L7Ae"/>
    <property type="match status" value="1"/>
</dbReference>
<dbReference type="SUPFAM" id="SSF55315">
    <property type="entry name" value="L30e-like"/>
    <property type="match status" value="1"/>
</dbReference>
<dbReference type="InterPro" id="IPR004038">
    <property type="entry name" value="Ribosomal_eL8/eL30/eS12/Gad45"/>
</dbReference>
<keyword evidence="3" id="KW-1185">Reference proteome</keyword>
<organism evidence="2 3">
    <name type="scientific">Xylanibacillus composti</name>
    <dbReference type="NCBI Taxonomy" id="1572762"/>
    <lineage>
        <taxon>Bacteria</taxon>
        <taxon>Bacillati</taxon>
        <taxon>Bacillota</taxon>
        <taxon>Bacilli</taxon>
        <taxon>Bacillales</taxon>
        <taxon>Paenibacillaceae</taxon>
        <taxon>Xylanibacillus</taxon>
    </lineage>
</organism>
<evidence type="ECO:0000313" key="2">
    <source>
        <dbReference type="EMBL" id="GIQ70324.1"/>
    </source>
</evidence>
<feature type="domain" description="Ribosomal protein eL8/eL30/eS12/Gadd45" evidence="1">
    <location>
        <begin position="3"/>
        <end position="81"/>
    </location>
</feature>
<evidence type="ECO:0000259" key="1">
    <source>
        <dbReference type="Pfam" id="PF01248"/>
    </source>
</evidence>
<dbReference type="Proteomes" id="UP000677918">
    <property type="component" value="Unassembled WGS sequence"/>
</dbReference>
<reference evidence="2" key="1">
    <citation type="submission" date="2021-04" db="EMBL/GenBank/DDBJ databases">
        <title>Draft genome sequence of Xylanibacillus composti strain K13.</title>
        <authorList>
            <person name="Uke A."/>
            <person name="Chhe C."/>
            <person name="Baramee S."/>
            <person name="Kosugi A."/>
        </authorList>
    </citation>
    <scope>NUCLEOTIDE SEQUENCE</scope>
    <source>
        <strain evidence="2">K13</strain>
    </source>
</reference>
<proteinExistence type="predicted"/>
<dbReference type="InterPro" id="IPR029064">
    <property type="entry name" value="Ribosomal_eL30-like_sf"/>
</dbReference>
<accession>A0A8J4M320</accession>
<evidence type="ECO:0000313" key="3">
    <source>
        <dbReference type="Proteomes" id="UP000677918"/>
    </source>
</evidence>
<comment type="caution">
    <text evidence="2">The sequence shown here is derived from an EMBL/GenBank/DDBJ whole genome shotgun (WGS) entry which is preliminary data.</text>
</comment>
<dbReference type="RefSeq" id="WP_213413116.1">
    <property type="nucleotide sequence ID" value="NZ_BOVK01000045.1"/>
</dbReference>